<keyword evidence="2" id="KW-0121">Carboxypeptidase</keyword>
<name>A0A5C6X3E6_9DELT</name>
<dbReference type="OrthoDB" id="5524160at2"/>
<evidence type="ECO:0000313" key="2">
    <source>
        <dbReference type="EMBL" id="TXD34064.1"/>
    </source>
</evidence>
<feature type="chain" id="PRO_5022951365" evidence="1">
    <location>
        <begin position="29"/>
        <end position="579"/>
    </location>
</feature>
<organism evidence="2 3">
    <name type="scientific">Lujinxingia vulgaris</name>
    <dbReference type="NCBI Taxonomy" id="2600176"/>
    <lineage>
        <taxon>Bacteria</taxon>
        <taxon>Deltaproteobacteria</taxon>
        <taxon>Bradymonadales</taxon>
        <taxon>Lujinxingiaceae</taxon>
        <taxon>Lujinxingia</taxon>
    </lineage>
</organism>
<dbReference type="Proteomes" id="UP000321412">
    <property type="component" value="Unassembled WGS sequence"/>
</dbReference>
<dbReference type="RefSeq" id="WP_146983201.1">
    <property type="nucleotide sequence ID" value="NZ_VOSM01000016.1"/>
</dbReference>
<keyword evidence="3" id="KW-1185">Reference proteome</keyword>
<dbReference type="InterPro" id="IPR013784">
    <property type="entry name" value="Carb-bd-like_fold"/>
</dbReference>
<dbReference type="GO" id="GO:0030246">
    <property type="term" value="F:carbohydrate binding"/>
    <property type="evidence" value="ECO:0007669"/>
    <property type="project" value="InterPro"/>
</dbReference>
<dbReference type="EMBL" id="VOSM01000016">
    <property type="protein sequence ID" value="TXD34064.1"/>
    <property type="molecule type" value="Genomic_DNA"/>
</dbReference>
<gene>
    <name evidence="2" type="ORF">FRC98_19600</name>
</gene>
<evidence type="ECO:0000313" key="3">
    <source>
        <dbReference type="Proteomes" id="UP000321412"/>
    </source>
</evidence>
<dbReference type="AlphaFoldDB" id="A0A5C6X3E6"/>
<dbReference type="GO" id="GO:0004180">
    <property type="term" value="F:carboxypeptidase activity"/>
    <property type="evidence" value="ECO:0007669"/>
    <property type="project" value="UniProtKB-KW"/>
</dbReference>
<dbReference type="InterPro" id="IPR013783">
    <property type="entry name" value="Ig-like_fold"/>
</dbReference>
<keyword evidence="2" id="KW-0645">Protease</keyword>
<keyword evidence="1" id="KW-0732">Signal</keyword>
<protein>
    <submittedName>
        <fullName evidence="2">Carboxypeptidase regulatory-like domain-containing protein</fullName>
    </submittedName>
</protein>
<dbReference type="Gene3D" id="2.60.40.1120">
    <property type="entry name" value="Carboxypeptidase-like, regulatory domain"/>
    <property type="match status" value="1"/>
</dbReference>
<feature type="signal peptide" evidence="1">
    <location>
        <begin position="1"/>
        <end position="28"/>
    </location>
</feature>
<comment type="caution">
    <text evidence="2">The sequence shown here is derived from an EMBL/GenBank/DDBJ whole genome shotgun (WGS) entry which is preliminary data.</text>
</comment>
<dbReference type="SUPFAM" id="SSF49452">
    <property type="entry name" value="Starch-binding domain-like"/>
    <property type="match status" value="1"/>
</dbReference>
<proteinExistence type="predicted"/>
<keyword evidence="2" id="KW-0378">Hydrolase</keyword>
<sequence length="579" mass="58917">MFHHATSGLRALAAGVIALGLVACGSDADVNEPQATEGAIVGMVSLSDGEAPEGVLVETGARSTTTAEDGSFRFEDVSAGAVLVSASLEGYRPAEAFITVIAGQDNAVQLVLEPRSAGPQIVSLSADVSALAPGEQTGVRVEAIDPEGGQLDVSWSATGGFEVEADAEDPFSATLIAPEEAGAAGEVVVTVTDSADRQAEERLSVSTVGNAAPQIASISADTPVVARGGQVSLSVAASDAEGGALTYAWSAPEGWELDATDQATVVATAPDAPGEVGSFSVVVSDDQGAEASAQLSVSTAQNQAPRIQSATALPAEVLPGATLDLQATAADADGDALLYEWLVPEGWEVSSVVGAQTTLTAPEAYGVSGRITLIVSDDFGASDQTELVVSTLTNQGPTISSLITTRPVANPGELVFLEAIASHPYEEELTYSWEATGGFSVITENRPVNEPALRAPDQESAIGTVRLTVSDSAGVTAEAALVVQTRTYAAPIINSITAISPADLGDSALVSVSARDPEGGDLSYAWTTTSESVVILSPDARTTEILGGNPDEVVVMTVEVTNSVGKTTRGETRIRIPGI</sequence>
<dbReference type="Pfam" id="PF13620">
    <property type="entry name" value="CarboxypepD_reg"/>
    <property type="match status" value="1"/>
</dbReference>
<dbReference type="Gene3D" id="2.60.40.10">
    <property type="entry name" value="Immunoglobulins"/>
    <property type="match status" value="3"/>
</dbReference>
<reference evidence="2 3" key="1">
    <citation type="submission" date="2019-08" db="EMBL/GenBank/DDBJ databases">
        <title>Bradymonadales sp. TMQ4.</title>
        <authorList>
            <person name="Liang Q."/>
        </authorList>
    </citation>
    <scope>NUCLEOTIDE SEQUENCE [LARGE SCALE GENOMIC DNA]</scope>
    <source>
        <strain evidence="2 3">TMQ4</strain>
    </source>
</reference>
<dbReference type="Pfam" id="PF17963">
    <property type="entry name" value="Big_9"/>
    <property type="match status" value="1"/>
</dbReference>
<accession>A0A5C6X3E6</accession>
<evidence type="ECO:0000256" key="1">
    <source>
        <dbReference type="SAM" id="SignalP"/>
    </source>
</evidence>